<dbReference type="GO" id="GO:0043565">
    <property type="term" value="F:sequence-specific DNA binding"/>
    <property type="evidence" value="ECO:0007669"/>
    <property type="project" value="InterPro"/>
</dbReference>
<dbReference type="PROSITE" id="PS50950">
    <property type="entry name" value="ZF_THAP"/>
    <property type="match status" value="1"/>
</dbReference>
<keyword evidence="8" id="KW-1185">Reference proteome</keyword>
<evidence type="ECO:0000256" key="5">
    <source>
        <dbReference type="PROSITE-ProRule" id="PRU00309"/>
    </source>
</evidence>
<dbReference type="SUPFAM" id="SSF57716">
    <property type="entry name" value="Glucocorticoid receptor-like (DNA-binding domain)"/>
    <property type="match status" value="1"/>
</dbReference>
<dbReference type="Proteomes" id="UP000801492">
    <property type="component" value="Unassembled WGS sequence"/>
</dbReference>
<dbReference type="Pfam" id="PF05485">
    <property type="entry name" value="THAP"/>
    <property type="match status" value="1"/>
</dbReference>
<proteinExistence type="predicted"/>
<evidence type="ECO:0000256" key="1">
    <source>
        <dbReference type="ARBA" id="ARBA00022723"/>
    </source>
</evidence>
<dbReference type="InterPro" id="IPR006612">
    <property type="entry name" value="THAP_Znf"/>
</dbReference>
<name>A0A8K0DHM5_IGNLU</name>
<dbReference type="GO" id="GO:0008270">
    <property type="term" value="F:zinc ion binding"/>
    <property type="evidence" value="ECO:0007669"/>
    <property type="project" value="UniProtKB-KW"/>
</dbReference>
<accession>A0A8K0DHM5</accession>
<evidence type="ECO:0000259" key="6">
    <source>
        <dbReference type="PROSITE" id="PS50950"/>
    </source>
</evidence>
<protein>
    <recommendedName>
        <fullName evidence="6">THAP-type domain-containing protein</fullName>
    </recommendedName>
</protein>
<feature type="domain" description="THAP-type" evidence="6">
    <location>
        <begin position="1"/>
        <end position="87"/>
    </location>
</feature>
<organism evidence="7 8">
    <name type="scientific">Ignelater luminosus</name>
    <name type="common">Cucubano</name>
    <name type="synonym">Pyrophorus luminosus</name>
    <dbReference type="NCBI Taxonomy" id="2038154"/>
    <lineage>
        <taxon>Eukaryota</taxon>
        <taxon>Metazoa</taxon>
        <taxon>Ecdysozoa</taxon>
        <taxon>Arthropoda</taxon>
        <taxon>Hexapoda</taxon>
        <taxon>Insecta</taxon>
        <taxon>Pterygota</taxon>
        <taxon>Neoptera</taxon>
        <taxon>Endopterygota</taxon>
        <taxon>Coleoptera</taxon>
        <taxon>Polyphaga</taxon>
        <taxon>Elateriformia</taxon>
        <taxon>Elateroidea</taxon>
        <taxon>Elateridae</taxon>
        <taxon>Agrypninae</taxon>
        <taxon>Pyrophorini</taxon>
        <taxon>Ignelater</taxon>
    </lineage>
</organism>
<keyword evidence="3" id="KW-0862">Zinc</keyword>
<evidence type="ECO:0000256" key="2">
    <source>
        <dbReference type="ARBA" id="ARBA00022771"/>
    </source>
</evidence>
<keyword evidence="1" id="KW-0479">Metal-binding</keyword>
<dbReference type="SMART" id="SM00692">
    <property type="entry name" value="DM3"/>
    <property type="match status" value="1"/>
</dbReference>
<keyword evidence="4 5" id="KW-0238">DNA-binding</keyword>
<evidence type="ECO:0000313" key="8">
    <source>
        <dbReference type="Proteomes" id="UP000801492"/>
    </source>
</evidence>
<evidence type="ECO:0000256" key="3">
    <source>
        <dbReference type="ARBA" id="ARBA00022833"/>
    </source>
</evidence>
<keyword evidence="2 5" id="KW-0863">Zinc-finger</keyword>
<evidence type="ECO:0000313" key="7">
    <source>
        <dbReference type="EMBL" id="KAF2904391.1"/>
    </source>
</evidence>
<dbReference type="PANTHER" id="PTHR46600:SF11">
    <property type="entry name" value="THAP DOMAIN-CONTAINING PROTEIN 10"/>
    <property type="match status" value="1"/>
</dbReference>
<sequence>MGGCRCSYKNCIRATKNSEKDFHFFHYPVKDPERCLKWITNAKKPNFQNLPEDQLRNKVVCQLHFENQYFTNANRKRLVHDAVPTLDAGSEDTVLKNEEINVQVLQSDSEGNVFTVDTDTLMQTEVGDVTSYVIRNGNLVPADLPDTELTKSMIYKVCVPDGIVRINDIDLDSEAGFATNNLNHNHSEQHRNLHSLKQDHWSELANSRLRYPRCVTPAYESPNSLKLETQVVSENTPLTETQPFEEVNILEQKPGNIEVINLSKTIEQHSKEIASLKRILNANMKRTRYRKRLTTIQIINHLRGLIPATLHGAISLHLLKKDSNFTKDEKSFLISLYTASPAAYEILLKDCKWKLPNSDVVKELIISDNCFR</sequence>
<evidence type="ECO:0000256" key="4">
    <source>
        <dbReference type="ARBA" id="ARBA00023125"/>
    </source>
</evidence>
<dbReference type="PANTHER" id="PTHR46600">
    <property type="entry name" value="THAP DOMAIN-CONTAINING"/>
    <property type="match status" value="1"/>
</dbReference>
<dbReference type="SMART" id="SM00980">
    <property type="entry name" value="THAP"/>
    <property type="match status" value="1"/>
</dbReference>
<comment type="caution">
    <text evidence="7">The sequence shown here is derived from an EMBL/GenBank/DDBJ whole genome shotgun (WGS) entry which is preliminary data.</text>
</comment>
<dbReference type="EMBL" id="VTPC01000784">
    <property type="protein sequence ID" value="KAF2904391.1"/>
    <property type="molecule type" value="Genomic_DNA"/>
</dbReference>
<gene>
    <name evidence="7" type="ORF">ILUMI_01781</name>
</gene>
<reference evidence="7" key="1">
    <citation type="submission" date="2019-08" db="EMBL/GenBank/DDBJ databases">
        <title>The genome of the North American firefly Photinus pyralis.</title>
        <authorList>
            <consortium name="Photinus pyralis genome working group"/>
            <person name="Fallon T.R."/>
            <person name="Sander Lower S.E."/>
            <person name="Weng J.-K."/>
        </authorList>
    </citation>
    <scope>NUCLEOTIDE SEQUENCE</scope>
    <source>
        <strain evidence="7">TRF0915ILg1</strain>
        <tissue evidence="7">Whole body</tissue>
    </source>
</reference>
<dbReference type="OrthoDB" id="7683421at2759"/>
<dbReference type="AlphaFoldDB" id="A0A8K0DHM5"/>
<dbReference type="InterPro" id="IPR026516">
    <property type="entry name" value="THAP1/10"/>
</dbReference>